<dbReference type="EMBL" id="VFSH01000011">
    <property type="protein sequence ID" value="TPE38958.1"/>
    <property type="molecule type" value="Genomic_DNA"/>
</dbReference>
<evidence type="ECO:0000313" key="7">
    <source>
        <dbReference type="EMBL" id="TPE38958.1"/>
    </source>
</evidence>
<feature type="transmembrane region" description="Helical" evidence="6">
    <location>
        <begin position="412"/>
        <end position="433"/>
    </location>
</feature>
<comment type="subcellular location">
    <subcellularLocation>
        <location evidence="1">Cell membrane</location>
        <topology evidence="1">Multi-pass membrane protein</topology>
    </subcellularLocation>
</comment>
<dbReference type="RefSeq" id="WP_140834288.1">
    <property type="nucleotide sequence ID" value="NZ_VFSH01000011.1"/>
</dbReference>
<keyword evidence="4 6" id="KW-1133">Transmembrane helix</keyword>
<reference evidence="7 8" key="1">
    <citation type="submission" date="2019-06" db="EMBL/GenBank/DDBJ databases">
        <authorList>
            <person name="Xiao C."/>
            <person name="Li X."/>
            <person name="Sun Y."/>
            <person name="Liu D."/>
        </authorList>
    </citation>
    <scope>NUCLEOTIDE SEQUENCE [LARGE SCALE GENOMIC DNA]</scope>
    <source>
        <strain evidence="7 8">D19</strain>
    </source>
</reference>
<feature type="transmembrane region" description="Helical" evidence="6">
    <location>
        <begin position="140"/>
        <end position="159"/>
    </location>
</feature>
<protein>
    <submittedName>
        <fullName evidence="7">Flippase</fullName>
    </submittedName>
</protein>
<dbReference type="InterPro" id="IPR002797">
    <property type="entry name" value="Polysacc_synth"/>
</dbReference>
<evidence type="ECO:0000313" key="8">
    <source>
        <dbReference type="Proteomes" id="UP000315907"/>
    </source>
</evidence>
<dbReference type="Proteomes" id="UP000315907">
    <property type="component" value="Unassembled WGS sequence"/>
</dbReference>
<feature type="transmembrane region" description="Helical" evidence="6">
    <location>
        <begin position="12"/>
        <end position="34"/>
    </location>
</feature>
<feature type="transmembrane region" description="Helical" evidence="6">
    <location>
        <begin position="326"/>
        <end position="346"/>
    </location>
</feature>
<feature type="transmembrane region" description="Helical" evidence="6">
    <location>
        <begin position="165"/>
        <end position="183"/>
    </location>
</feature>
<evidence type="ECO:0000256" key="3">
    <source>
        <dbReference type="ARBA" id="ARBA00022692"/>
    </source>
</evidence>
<evidence type="ECO:0000256" key="2">
    <source>
        <dbReference type="ARBA" id="ARBA00022475"/>
    </source>
</evidence>
<feature type="transmembrane region" description="Helical" evidence="6">
    <location>
        <begin position="248"/>
        <end position="268"/>
    </location>
</feature>
<organism evidence="7 8">
    <name type="scientific">Streptococcus shenyangsis</name>
    <dbReference type="NCBI Taxonomy" id="2589786"/>
    <lineage>
        <taxon>Bacteria</taxon>
        <taxon>Bacillati</taxon>
        <taxon>Bacillota</taxon>
        <taxon>Bacilli</taxon>
        <taxon>Lactobacillales</taxon>
        <taxon>Streptococcaceae</taxon>
        <taxon>Streptococcus</taxon>
    </lineage>
</organism>
<keyword evidence="5 6" id="KW-0472">Membrane</keyword>
<accession>A0ABY2YGI4</accession>
<comment type="caution">
    <text evidence="7">The sequence shown here is derived from an EMBL/GenBank/DDBJ whole genome shotgun (WGS) entry which is preliminary data.</text>
</comment>
<feature type="transmembrane region" description="Helical" evidence="6">
    <location>
        <begin position="289"/>
        <end position="314"/>
    </location>
</feature>
<evidence type="ECO:0000256" key="1">
    <source>
        <dbReference type="ARBA" id="ARBA00004651"/>
    </source>
</evidence>
<dbReference type="InterPro" id="IPR050833">
    <property type="entry name" value="Poly_Biosynth_Transport"/>
</dbReference>
<feature type="transmembrane region" description="Helical" evidence="6">
    <location>
        <begin position="378"/>
        <end position="400"/>
    </location>
</feature>
<keyword evidence="8" id="KW-1185">Reference proteome</keyword>
<name>A0ABY2YGI4_9STRE</name>
<dbReference type="PANTHER" id="PTHR30250:SF11">
    <property type="entry name" value="O-ANTIGEN TRANSPORTER-RELATED"/>
    <property type="match status" value="1"/>
</dbReference>
<evidence type="ECO:0000256" key="6">
    <source>
        <dbReference type="SAM" id="Phobius"/>
    </source>
</evidence>
<feature type="transmembrane region" description="Helical" evidence="6">
    <location>
        <begin position="353"/>
        <end position="372"/>
    </location>
</feature>
<proteinExistence type="predicted"/>
<feature type="transmembrane region" description="Helical" evidence="6">
    <location>
        <begin position="445"/>
        <end position="471"/>
    </location>
</feature>
<dbReference type="Pfam" id="PF01943">
    <property type="entry name" value="Polysacc_synt"/>
    <property type="match status" value="1"/>
</dbReference>
<evidence type="ECO:0000256" key="5">
    <source>
        <dbReference type="ARBA" id="ARBA00023136"/>
    </source>
</evidence>
<gene>
    <name evidence="7" type="ORF">FJR77_08100</name>
</gene>
<evidence type="ECO:0000256" key="4">
    <source>
        <dbReference type="ARBA" id="ARBA00022989"/>
    </source>
</evidence>
<dbReference type="CDD" id="cd13128">
    <property type="entry name" value="MATE_Wzx_like"/>
    <property type="match status" value="1"/>
</dbReference>
<feature type="transmembrane region" description="Helical" evidence="6">
    <location>
        <begin position="109"/>
        <end position="131"/>
    </location>
</feature>
<feature type="transmembrane region" description="Helical" evidence="6">
    <location>
        <begin position="81"/>
        <end position="103"/>
    </location>
</feature>
<keyword evidence="3 6" id="KW-0812">Transmembrane</keyword>
<keyword evidence="2" id="KW-1003">Cell membrane</keyword>
<feature type="transmembrane region" description="Helical" evidence="6">
    <location>
        <begin position="204"/>
        <end position="222"/>
    </location>
</feature>
<sequence length="479" mass="54043">MSKISKNYLYNLIYQVVVLILPLLITPYVARILGAHQLGIYDYANSIVTLIYTLGLLGIGHYGNRECAYTRDDKEELSETFWSILAIQIILGFFSLFFLYIFSNINSNYQVYFQLFSIWLFGSILDCTWFYRGLEEMQYVVLKNIIAKLLFTIATFLFVKSETDLALYVLIYGLSVLVANLSAYSQLRMFISRPKININRFTEIILGSLKLFLPSIIMQIMLSADKIVLGSLSSGISNVSYYSNAEKIIQIPLSLIVVLNSVMMPRIANEFRNRRLENMKKYLTTAAEFSLFLAVPLSIGLYAIADTFVPWFLGESFMPSIDALKWLAPIAVGNALLGVSGSQYFVAVNKTKVLFFSNTLAAILNILLDLLLAPMFGVVGVCLATIVSLTSSVIVQYYIMSKDIPVLPILKSLFKYLIYSMIMGIIIIVPFRGYPANYGTTIKQIVLGIVVYFGLSLLTRDVFVFQALDFVKKGFKKSR</sequence>
<dbReference type="PANTHER" id="PTHR30250">
    <property type="entry name" value="PST FAMILY PREDICTED COLANIC ACID TRANSPORTER"/>
    <property type="match status" value="1"/>
</dbReference>
<feature type="transmembrane region" description="Helical" evidence="6">
    <location>
        <begin position="40"/>
        <end position="60"/>
    </location>
</feature>